<dbReference type="Proteomes" id="UP000320693">
    <property type="component" value="Unassembled WGS sequence"/>
</dbReference>
<dbReference type="PANTHER" id="PTHR46796:SF12">
    <property type="entry name" value="HTH-TYPE DNA-BINDING TRANSCRIPTIONAL ACTIVATOR EUTR"/>
    <property type="match status" value="1"/>
</dbReference>
<dbReference type="PROSITE" id="PS01124">
    <property type="entry name" value="HTH_ARAC_FAMILY_2"/>
    <property type="match status" value="1"/>
</dbReference>
<accession>A0ABQ0S6U4</accession>
<protein>
    <recommendedName>
        <fullName evidence="5">HTH araC/xylS-type domain-containing protein</fullName>
    </recommendedName>
</protein>
<dbReference type="EMBL" id="BJNH01000087">
    <property type="protein sequence ID" value="GEC28630.1"/>
    <property type="molecule type" value="Genomic_DNA"/>
</dbReference>
<evidence type="ECO:0000256" key="3">
    <source>
        <dbReference type="ARBA" id="ARBA00023163"/>
    </source>
</evidence>
<keyword evidence="7" id="KW-1185">Reference proteome</keyword>
<dbReference type="PANTHER" id="PTHR46796">
    <property type="entry name" value="HTH-TYPE TRANSCRIPTIONAL ACTIVATOR RHAS-RELATED"/>
    <property type="match status" value="1"/>
</dbReference>
<keyword evidence="3" id="KW-0804">Transcription</keyword>
<dbReference type="InterPro" id="IPR009057">
    <property type="entry name" value="Homeodomain-like_sf"/>
</dbReference>
<dbReference type="Pfam" id="PF14525">
    <property type="entry name" value="AraC_binding_2"/>
    <property type="match status" value="1"/>
</dbReference>
<evidence type="ECO:0000313" key="6">
    <source>
        <dbReference type="EMBL" id="GEC28630.1"/>
    </source>
</evidence>
<organism evidence="6 7">
    <name type="scientific">Pseudonocardia saturnea</name>
    <dbReference type="NCBI Taxonomy" id="33909"/>
    <lineage>
        <taxon>Bacteria</taxon>
        <taxon>Bacillati</taxon>
        <taxon>Actinomycetota</taxon>
        <taxon>Actinomycetes</taxon>
        <taxon>Pseudonocardiales</taxon>
        <taxon>Pseudonocardiaceae</taxon>
        <taxon>Pseudonocardia</taxon>
    </lineage>
</organism>
<comment type="caution">
    <text evidence="6">The sequence shown here is derived from an EMBL/GenBank/DDBJ whole genome shotgun (WGS) entry which is preliminary data.</text>
</comment>
<dbReference type="Gene3D" id="1.10.10.60">
    <property type="entry name" value="Homeodomain-like"/>
    <property type="match status" value="1"/>
</dbReference>
<feature type="region of interest" description="Disordered" evidence="4">
    <location>
        <begin position="1"/>
        <end position="34"/>
    </location>
</feature>
<evidence type="ECO:0000256" key="4">
    <source>
        <dbReference type="SAM" id="MobiDB-lite"/>
    </source>
</evidence>
<dbReference type="InterPro" id="IPR050204">
    <property type="entry name" value="AraC_XylS_family_regulators"/>
</dbReference>
<evidence type="ECO:0000256" key="2">
    <source>
        <dbReference type="ARBA" id="ARBA00023125"/>
    </source>
</evidence>
<dbReference type="InterPro" id="IPR035418">
    <property type="entry name" value="AraC-bd_2"/>
</dbReference>
<name>A0ABQ0S6U4_9PSEU</name>
<keyword evidence="2" id="KW-0238">DNA-binding</keyword>
<dbReference type="Pfam" id="PF12833">
    <property type="entry name" value="HTH_18"/>
    <property type="match status" value="1"/>
</dbReference>
<dbReference type="InterPro" id="IPR018062">
    <property type="entry name" value="HTH_AraC-typ_CS"/>
</dbReference>
<gene>
    <name evidence="6" type="ORF">PSA01_56590</name>
</gene>
<proteinExistence type="predicted"/>
<evidence type="ECO:0000256" key="1">
    <source>
        <dbReference type="ARBA" id="ARBA00023015"/>
    </source>
</evidence>
<dbReference type="SUPFAM" id="SSF46689">
    <property type="entry name" value="Homeodomain-like"/>
    <property type="match status" value="1"/>
</dbReference>
<reference evidence="6 7" key="1">
    <citation type="submission" date="2019-06" db="EMBL/GenBank/DDBJ databases">
        <title>Whole genome shotgun sequence of Pseudonocardia saturnea NBRC 14499.</title>
        <authorList>
            <person name="Hosoyama A."/>
            <person name="Uohara A."/>
            <person name="Ohji S."/>
            <person name="Ichikawa N."/>
        </authorList>
    </citation>
    <scope>NUCLEOTIDE SEQUENCE [LARGE SCALE GENOMIC DNA]</scope>
    <source>
        <strain evidence="6 7">NBRC 14499</strain>
    </source>
</reference>
<evidence type="ECO:0000313" key="7">
    <source>
        <dbReference type="Proteomes" id="UP000320693"/>
    </source>
</evidence>
<feature type="domain" description="HTH araC/xylS-type" evidence="5">
    <location>
        <begin position="236"/>
        <end position="337"/>
    </location>
</feature>
<dbReference type="InterPro" id="IPR018060">
    <property type="entry name" value="HTH_AraC"/>
</dbReference>
<keyword evidence="1" id="KW-0805">Transcription regulation</keyword>
<dbReference type="SMART" id="SM00342">
    <property type="entry name" value="HTH_ARAC"/>
    <property type="match status" value="1"/>
</dbReference>
<evidence type="ECO:0000259" key="5">
    <source>
        <dbReference type="PROSITE" id="PS01124"/>
    </source>
</evidence>
<dbReference type="PROSITE" id="PS00041">
    <property type="entry name" value="HTH_ARAC_FAMILY_1"/>
    <property type="match status" value="2"/>
</dbReference>
<sequence>MEASMAGSAPSDVTRPDARRLSRGTGFSTPDPRRARTRTEAFLDCAHAMAVRDESRFRAQVRFASVGGIGLLATTYRTPVAITCVPPIPWVTLNFLSTGSAVSSVEGSPPLALDADRATVFTYDRPLTIRMSPEAYQLMVLIDRRRLETALERMLGRRPAGPLSFEAALDVGSSSVTAAVSMLLHVLRTSPSGRPPPAVAAEAERSLVSALLLGQRHRHTRALFAEPERPPPRTVARVVELIESSTDESLGVADLAREAGISERALHAAFRRHTGSTPMAYLRRVRLDRVRAELAAADPVTGSVTEVALRHGFGHLGRFAAAYRARFGESPSTTLRR</sequence>